<dbReference type="EMBL" id="BLJN01000001">
    <property type="protein sequence ID" value="GFE79589.1"/>
    <property type="molecule type" value="Genomic_DNA"/>
</dbReference>
<keyword evidence="3 5" id="KW-1133">Transmembrane helix</keyword>
<dbReference type="GO" id="GO:0005886">
    <property type="term" value="C:plasma membrane"/>
    <property type="evidence" value="ECO:0007669"/>
    <property type="project" value="UniProtKB-SubCell"/>
</dbReference>
<comment type="subcellular location">
    <subcellularLocation>
        <location evidence="5">Cell membrane</location>
        <topology evidence="5">Single-pass membrane protein</topology>
    </subcellularLocation>
</comment>
<accession>A0A829Y8F8</accession>
<comment type="similarity">
    <text evidence="5">Belongs to the UPF0391 family.</text>
</comment>
<dbReference type="Proteomes" id="UP000445000">
    <property type="component" value="Unassembled WGS sequence"/>
</dbReference>
<gene>
    <name evidence="6" type="ORF">GCM10011487_15890</name>
</gene>
<evidence type="ECO:0000256" key="3">
    <source>
        <dbReference type="ARBA" id="ARBA00022989"/>
    </source>
</evidence>
<evidence type="ECO:0000256" key="4">
    <source>
        <dbReference type="ARBA" id="ARBA00023136"/>
    </source>
</evidence>
<dbReference type="HAMAP" id="MF_01361">
    <property type="entry name" value="UPF0391"/>
    <property type="match status" value="1"/>
</dbReference>
<organism evidence="6 7">
    <name type="scientific">Steroidobacter agaridevorans</name>
    <dbReference type="NCBI Taxonomy" id="2695856"/>
    <lineage>
        <taxon>Bacteria</taxon>
        <taxon>Pseudomonadati</taxon>
        <taxon>Pseudomonadota</taxon>
        <taxon>Gammaproteobacteria</taxon>
        <taxon>Steroidobacterales</taxon>
        <taxon>Steroidobacteraceae</taxon>
        <taxon>Steroidobacter</taxon>
    </lineage>
</organism>
<keyword evidence="7" id="KW-1185">Reference proteome</keyword>
<evidence type="ECO:0000256" key="1">
    <source>
        <dbReference type="ARBA" id="ARBA00022475"/>
    </source>
</evidence>
<dbReference type="InterPro" id="IPR009760">
    <property type="entry name" value="DUF1328"/>
</dbReference>
<evidence type="ECO:0000256" key="5">
    <source>
        <dbReference type="HAMAP-Rule" id="MF_01361"/>
    </source>
</evidence>
<evidence type="ECO:0000256" key="2">
    <source>
        <dbReference type="ARBA" id="ARBA00022692"/>
    </source>
</evidence>
<evidence type="ECO:0000313" key="6">
    <source>
        <dbReference type="EMBL" id="GFE79589.1"/>
    </source>
</evidence>
<keyword evidence="2 5" id="KW-0812">Transmembrane</keyword>
<dbReference type="PIRSF" id="PIRSF036466">
    <property type="entry name" value="UCP036466"/>
    <property type="match status" value="1"/>
</dbReference>
<evidence type="ECO:0000313" key="7">
    <source>
        <dbReference type="Proteomes" id="UP000445000"/>
    </source>
</evidence>
<dbReference type="RefSeq" id="WP_161811244.1">
    <property type="nucleotide sequence ID" value="NZ_BLJN01000001.1"/>
</dbReference>
<dbReference type="AlphaFoldDB" id="A0A829Y8F8"/>
<proteinExistence type="inferred from homology"/>
<protein>
    <recommendedName>
        <fullName evidence="5">UPF0391 membrane protein GCM10011487_15890</fullName>
    </recommendedName>
</protein>
<name>A0A829Y8F8_9GAMM</name>
<keyword evidence="1 5" id="KW-1003">Cell membrane</keyword>
<comment type="caution">
    <text evidence="6">The sequence shown here is derived from an EMBL/GenBank/DDBJ whole genome shotgun (WGS) entry which is preliminary data.</text>
</comment>
<reference evidence="7" key="1">
    <citation type="submission" date="2020-01" db="EMBL/GenBank/DDBJ databases">
        <title>'Steroidobacter agaridevorans' sp. nov., agar-degrading bacteria isolated from rhizosphere soils.</title>
        <authorList>
            <person name="Ikenaga M."/>
            <person name="Kataoka M."/>
            <person name="Murouchi A."/>
            <person name="Katsuragi S."/>
            <person name="Sakai M."/>
        </authorList>
    </citation>
    <scope>NUCLEOTIDE SEQUENCE [LARGE SCALE GENOMIC DNA]</scope>
    <source>
        <strain evidence="7">YU21-B</strain>
    </source>
</reference>
<sequence length="56" mass="5923">MGTWTIAFLLLAISAALLAFTTLTGATFEIAKILAFIFGVLAIVTLLAASRPRPDE</sequence>
<keyword evidence="4 5" id="KW-0472">Membrane</keyword>
<feature type="transmembrane region" description="Helical" evidence="5">
    <location>
        <begin position="29"/>
        <end position="49"/>
    </location>
</feature>